<dbReference type="Proteomes" id="UP001500902">
    <property type="component" value="Unassembled WGS sequence"/>
</dbReference>
<protein>
    <submittedName>
        <fullName evidence="3">Cytochrome P450</fullName>
    </submittedName>
</protein>
<evidence type="ECO:0000256" key="2">
    <source>
        <dbReference type="RuleBase" id="RU000461"/>
    </source>
</evidence>
<dbReference type="Pfam" id="PF00067">
    <property type="entry name" value="p450"/>
    <property type="match status" value="1"/>
</dbReference>
<dbReference type="PRINTS" id="PR00359">
    <property type="entry name" value="BP450"/>
</dbReference>
<organism evidence="3 4">
    <name type="scientific">Nonomuraea antimicrobica</name>
    <dbReference type="NCBI Taxonomy" id="561173"/>
    <lineage>
        <taxon>Bacteria</taxon>
        <taxon>Bacillati</taxon>
        <taxon>Actinomycetota</taxon>
        <taxon>Actinomycetes</taxon>
        <taxon>Streptosporangiales</taxon>
        <taxon>Streptosporangiaceae</taxon>
        <taxon>Nonomuraea</taxon>
    </lineage>
</organism>
<comment type="similarity">
    <text evidence="1 2">Belongs to the cytochrome P450 family.</text>
</comment>
<dbReference type="InterPro" id="IPR002397">
    <property type="entry name" value="Cyt_P450_B"/>
</dbReference>
<dbReference type="EMBL" id="BAAAZP010000112">
    <property type="protein sequence ID" value="GAA3689488.1"/>
    <property type="molecule type" value="Genomic_DNA"/>
</dbReference>
<dbReference type="InterPro" id="IPR036396">
    <property type="entry name" value="Cyt_P450_sf"/>
</dbReference>
<comment type="caution">
    <text evidence="3">The sequence shown here is derived from an EMBL/GenBank/DDBJ whole genome shotgun (WGS) entry which is preliminary data.</text>
</comment>
<dbReference type="SUPFAM" id="SSF48264">
    <property type="entry name" value="Cytochrome P450"/>
    <property type="match status" value="1"/>
</dbReference>
<sequence length="392" mass="41488">MMNLPFDRPDPLVPPPEYARLRETEPVAPVRTPDGRTAWLVTSYEAVAAVLSDRRFGLAPPGVPHEGNDTLFQDGEAHARLRRLVSKAFGPRAVDGLRARVERLAGEHVAALAKTGPPADLVAGLAAPMSITAISELLGVEIGDRERFHAIAGGTGGADFVFGAPEELAQAAQAWEELAAYAATLVEARRAALGDDLLSSLIAVRDADDGRLSDGELVAMAATIVSAGYLSARNAISTAALHLLAEDRLPDAADPGQLAATVEEVLRLQSGRTGEPFPRYAQADLDLAGARIAAGDLVLVRLEAAHRDPRHFDEPDALRPERHAGSGAGPSLVFGHGMHYCLGAPLARLEVAAALGALARRLPGLRLRDPVDQIVWARDGVDFGPAELHVTW</sequence>
<dbReference type="InterPro" id="IPR001128">
    <property type="entry name" value="Cyt_P450"/>
</dbReference>
<evidence type="ECO:0000313" key="3">
    <source>
        <dbReference type="EMBL" id="GAA3689488.1"/>
    </source>
</evidence>
<accession>A0ABP7CFE6</accession>
<keyword evidence="2" id="KW-0560">Oxidoreductase</keyword>
<keyword evidence="4" id="KW-1185">Reference proteome</keyword>
<keyword evidence="2" id="KW-0503">Monooxygenase</keyword>
<dbReference type="InterPro" id="IPR017972">
    <property type="entry name" value="Cyt_P450_CS"/>
</dbReference>
<keyword evidence="2" id="KW-0408">Iron</keyword>
<keyword evidence="2" id="KW-0479">Metal-binding</keyword>
<evidence type="ECO:0000313" key="4">
    <source>
        <dbReference type="Proteomes" id="UP001500902"/>
    </source>
</evidence>
<dbReference type="Gene3D" id="1.10.630.10">
    <property type="entry name" value="Cytochrome P450"/>
    <property type="match status" value="1"/>
</dbReference>
<gene>
    <name evidence="3" type="ORF">GCM10022224_063680</name>
</gene>
<keyword evidence="2" id="KW-0349">Heme</keyword>
<reference evidence="4" key="1">
    <citation type="journal article" date="2019" name="Int. J. Syst. Evol. Microbiol.">
        <title>The Global Catalogue of Microorganisms (GCM) 10K type strain sequencing project: providing services to taxonomists for standard genome sequencing and annotation.</title>
        <authorList>
            <consortium name="The Broad Institute Genomics Platform"/>
            <consortium name="The Broad Institute Genome Sequencing Center for Infectious Disease"/>
            <person name="Wu L."/>
            <person name="Ma J."/>
        </authorList>
    </citation>
    <scope>NUCLEOTIDE SEQUENCE [LARGE SCALE GENOMIC DNA]</scope>
    <source>
        <strain evidence="4">JCM 16904</strain>
    </source>
</reference>
<name>A0ABP7CFE6_9ACTN</name>
<proteinExistence type="inferred from homology"/>
<dbReference type="RefSeq" id="WP_344886454.1">
    <property type="nucleotide sequence ID" value="NZ_BAAAZP010000112.1"/>
</dbReference>
<dbReference type="PANTHER" id="PTHR46696">
    <property type="entry name" value="P450, PUTATIVE (EUROFUNG)-RELATED"/>
    <property type="match status" value="1"/>
</dbReference>
<evidence type="ECO:0000256" key="1">
    <source>
        <dbReference type="ARBA" id="ARBA00010617"/>
    </source>
</evidence>
<dbReference type="PANTHER" id="PTHR46696:SF1">
    <property type="entry name" value="CYTOCHROME P450 YJIB-RELATED"/>
    <property type="match status" value="1"/>
</dbReference>
<dbReference type="PROSITE" id="PS00086">
    <property type="entry name" value="CYTOCHROME_P450"/>
    <property type="match status" value="1"/>
</dbReference>